<proteinExistence type="predicted"/>
<keyword evidence="5" id="KW-0862">Zinc</keyword>
<dbReference type="InterPro" id="IPR052583">
    <property type="entry name" value="ATP-helicase/E3_Ub-Ligase"/>
</dbReference>
<feature type="domain" description="RING-type" evidence="10">
    <location>
        <begin position="1376"/>
        <end position="1423"/>
    </location>
</feature>
<dbReference type="SUPFAM" id="SSF57903">
    <property type="entry name" value="FYVE/PHD zinc finger"/>
    <property type="match status" value="1"/>
</dbReference>
<dbReference type="FunFam" id="3.30.40.10:FF:000170">
    <property type="entry name" value="E3 ubiquitin-protein ligase SHPRH isoform X1"/>
    <property type="match status" value="1"/>
</dbReference>
<dbReference type="InterPro" id="IPR048686">
    <property type="entry name" value="SHPRH_helical_1st"/>
</dbReference>
<dbReference type="InterPro" id="IPR036390">
    <property type="entry name" value="WH_DNA-bd_sf"/>
</dbReference>
<evidence type="ECO:0000256" key="5">
    <source>
        <dbReference type="ARBA" id="ARBA00022833"/>
    </source>
</evidence>
<dbReference type="InterPro" id="IPR038718">
    <property type="entry name" value="SNF2-like_sf"/>
</dbReference>
<gene>
    <name evidence="14" type="ORF">DPX16_15378</name>
</gene>
<dbReference type="InterPro" id="IPR048695">
    <property type="entry name" value="SHPRH_helical_2nd"/>
</dbReference>
<evidence type="ECO:0000256" key="2">
    <source>
        <dbReference type="ARBA" id="ARBA00022723"/>
    </source>
</evidence>
<dbReference type="InterPro" id="IPR042235">
    <property type="entry name" value="ZP-C_dom"/>
</dbReference>
<dbReference type="GO" id="GO:0000209">
    <property type="term" value="P:protein polyubiquitination"/>
    <property type="evidence" value="ECO:0007669"/>
    <property type="project" value="TreeGrafter"/>
</dbReference>
<dbReference type="CDD" id="cd00073">
    <property type="entry name" value="H15"/>
    <property type="match status" value="1"/>
</dbReference>
<dbReference type="CDD" id="cd15547">
    <property type="entry name" value="PHD_SHPRH"/>
    <property type="match status" value="1"/>
</dbReference>
<dbReference type="GO" id="GO:0000786">
    <property type="term" value="C:nucleosome"/>
    <property type="evidence" value="ECO:0007669"/>
    <property type="project" value="InterPro"/>
</dbReference>
<dbReference type="GO" id="GO:0016787">
    <property type="term" value="F:hydrolase activity"/>
    <property type="evidence" value="ECO:0007669"/>
    <property type="project" value="UniProtKB-KW"/>
</dbReference>
<dbReference type="SUPFAM" id="SSF57850">
    <property type="entry name" value="RING/U-box"/>
    <property type="match status" value="1"/>
</dbReference>
<dbReference type="OrthoDB" id="423559at2759"/>
<dbReference type="PROSITE" id="PS50089">
    <property type="entry name" value="ZF_RING_2"/>
    <property type="match status" value="1"/>
</dbReference>
<name>A0A3N0XW96_ANAGA</name>
<dbReference type="InterPro" id="IPR005818">
    <property type="entry name" value="Histone_H1/H5_H15"/>
</dbReference>
<feature type="region of interest" description="Disordered" evidence="8">
    <location>
        <begin position="469"/>
        <end position="565"/>
    </location>
</feature>
<dbReference type="Gene3D" id="2.60.40.4100">
    <property type="entry name" value="Zona pellucida, ZP-C domain"/>
    <property type="match status" value="1"/>
</dbReference>
<dbReference type="EMBL" id="RJVU01059333">
    <property type="protein sequence ID" value="ROJ78853.1"/>
    <property type="molecule type" value="Genomic_DNA"/>
</dbReference>
<dbReference type="Gene3D" id="3.40.50.300">
    <property type="entry name" value="P-loop containing nucleotide triphosphate hydrolases"/>
    <property type="match status" value="1"/>
</dbReference>
<protein>
    <submittedName>
        <fullName evidence="14">E3 ubiquitin-protein ligase SHPRH</fullName>
    </submittedName>
</protein>
<evidence type="ECO:0000259" key="11">
    <source>
        <dbReference type="PROSITE" id="PS51034"/>
    </source>
</evidence>
<dbReference type="InterPro" id="IPR027370">
    <property type="entry name" value="Znf-RING_euk"/>
</dbReference>
<keyword evidence="6" id="KW-1015">Disulfide bond</keyword>
<dbReference type="GO" id="GO:0003677">
    <property type="term" value="F:DNA binding"/>
    <property type="evidence" value="ECO:0007669"/>
    <property type="project" value="InterPro"/>
</dbReference>
<feature type="region of interest" description="Disordered" evidence="8">
    <location>
        <begin position="25"/>
        <end position="84"/>
    </location>
</feature>
<evidence type="ECO:0000256" key="6">
    <source>
        <dbReference type="ARBA" id="ARBA00023157"/>
    </source>
</evidence>
<dbReference type="InterPro" id="IPR001841">
    <property type="entry name" value="Znf_RING"/>
</dbReference>
<dbReference type="PANTHER" id="PTHR45865">
    <property type="entry name" value="E3 UBIQUITIN-PROTEIN LIGASE SHPRH FAMILY MEMBER"/>
    <property type="match status" value="1"/>
</dbReference>
<dbReference type="Gene3D" id="1.10.10.10">
    <property type="entry name" value="Winged helix-like DNA-binding domain superfamily/Winged helix DNA-binding domain"/>
    <property type="match status" value="1"/>
</dbReference>
<dbReference type="SMART" id="SM00249">
    <property type="entry name" value="PHD"/>
    <property type="match status" value="1"/>
</dbReference>
<dbReference type="Pfam" id="PF00538">
    <property type="entry name" value="Linker_histone"/>
    <property type="match status" value="1"/>
</dbReference>
<accession>A0A3N0XW96</accession>
<keyword evidence="15" id="KW-1185">Reference proteome</keyword>
<evidence type="ECO:0000313" key="15">
    <source>
        <dbReference type="Proteomes" id="UP000281406"/>
    </source>
</evidence>
<dbReference type="PROSITE" id="PS00518">
    <property type="entry name" value="ZF_RING_1"/>
    <property type="match status" value="1"/>
</dbReference>
<dbReference type="SMART" id="SM00487">
    <property type="entry name" value="DEXDc"/>
    <property type="match status" value="1"/>
</dbReference>
<dbReference type="CDD" id="cd16569">
    <property type="entry name" value="RING-HC_SHPRH-like"/>
    <property type="match status" value="1"/>
</dbReference>
<keyword evidence="9" id="KW-0812">Transmembrane</keyword>
<dbReference type="FunFam" id="3.40.50.300:FF:000786">
    <property type="entry name" value="E3 ubiquitin-protein ligase SHPRH isoform X1"/>
    <property type="match status" value="1"/>
</dbReference>
<keyword evidence="2" id="KW-0479">Metal-binding</keyword>
<dbReference type="Pfam" id="PF23344">
    <property type="entry name" value="ZP-N"/>
    <property type="match status" value="1"/>
</dbReference>
<keyword evidence="9" id="KW-0472">Membrane</keyword>
<dbReference type="FunFam" id="3.30.40.10:FF:000162">
    <property type="entry name" value="E3 ubiquitin-protein ligase SHPRH isoform X1"/>
    <property type="match status" value="1"/>
</dbReference>
<evidence type="ECO:0000256" key="7">
    <source>
        <dbReference type="PROSITE-ProRule" id="PRU00175"/>
    </source>
</evidence>
<dbReference type="InterPro" id="IPR049730">
    <property type="entry name" value="SNF2/RAD54-like_C"/>
</dbReference>
<sequence>MSSRRKRAPPVRMDEEAKRRVEWNMLEDRRNEGDCEDIQESIPAPSDSCQPGPVLESSQEEESRCFISSAGTEEGPSEEHPSCSIKDSLPDTIELNVMPLSALEQGWNALIGEFNLYPKIPFVLGDDSFCLQQTGDTLTLRLNSDELEVETGRSDPVCPVPIECSFGGKLLEDLDWLQKRKVIKLCHASGDESVKLNIFLLESGLGRPEFLSEGNGRIKKANQLLQKLMELFHDFVIPEVMENEEEECDTDLERQNVEELYDYVRHLHQTEAVEQSFDVQHPGLIPVLRPYQSQAVSWMLRREKYKSSTTQGPDVLIREFPLAGVDWPGGILADEMGLGKTVEVLALILCNTRQNLEHGVLTLPVGRSVNYFVPPPPLERQRTIKHEVRPKEKIIYPAVREMLLTAIKEMKVGKGASINAIFAYLRTMYKYDTLKNRNHIKKILTKLISENIVEQIKGRGLAGSFKLGKNYKEKKKKPAAHRTKSFDKATPRRTSRRVSTQDKEASLTSYTTASDSEDSVEPPLLTEELKCEPDSLLDAENPQQKTSADITDEDDKETTDKPQHEMTKNIHIESTESDLTQNLKPELETPTRASVIPFNTSDYRFECICGELGLVDYKPRVQCLNCLLWQHAECVNYKEENLETTPFYCPHCLVAMTPVSTGATLIISPSSICHQWVDEINRHIHTSSLRVLVYQGVKRHGFIQPHILAEQDVVITTYDVLRTELNYVDIPHSNSKDGRRFRNQKRYMAIPSPLVAVEWWRVCLDEAQMVECTTAKAAEMALRLTSVNRWCVSGTPVQRGLEDLYGLILFLGVDPYWVKYWWDQLLYRPYRHGNTGPLYNVIGQLLWRSAKKDVIDQIQIPPQTEEIHWLNFSPVEGHFYHRQHEVCSQDALVKLRKISDWSLKLGSLDRRTVSTILYPLLRLRQACCHPQAVRGEFLPLQKSTMTMEELLKSLQKKCRVECEEAHRQLVCALNGLAGIHIIRGEFADAAEMYREVLRSSEEHKARLKTDSLQRLHATHNLMELLNAKHPGIPPTLRDDSLKEEAEQLKQHYMAKVNSEVSEAHQNLQPVLQHIKELKRKVNLRSPWWLDVIQQAIQYSMDDDLVCRIQNELTCSYKQQANKLSLADKFRDARGLQFLLSTQMDDLMKSQKTVQDAVKKLEGPPSQQVIEEATLCHLRPVRLPLNNCVFCKADELFTDYESKLFSHTVKGQTAIFEEMIEDEDGLVDDRLPTTSRGLWAASETERALKAILSFAKVRRIESGLIEEGNSFMELFESWKKEYKLLHEYWMSLRDHVSAIDELGMATERMRVRLPDEPKPKVLHIIEPHEVEQNRIKLLNDRAVAKSQLQKKLGQFLYLTNLEKSQDKSTGGLNPEPCPICARPLGQEWAVLTCGHCFCNGCIAIIVEQYSVGNRRRAIKCAICRQTTSHSEISYVFTTQSAHQGQDIPVMGSHSTKVEAVVRVLKKIQMTNPGAKSLVFSTWQGVLDIIAKALFDNNMEFAQINGIHKFQENLSAFKYEDKINILLLPLHTGSNGLNIIEATHVLLVEPILNPAHELQAIGRVHRIGQTKPTFVHRFLIKSTIEERMQAMLKTAEKSHSSTSMKHSEASVFTVADLAELFTEDSEALDWLVLPWSPPACPIHVWNLIVGVDIIQACVPKQLEVPTSLELCFGGLERVQALRLALTASRGDHREDLVERAEDGTEFPGRRNQKDSALRMTPVTLVLTWSLLSIWTVTSVQIDEELNETVICTNDQMQVIIPSVFFLKKEPPVYVWDLQLNDPDCRGVEVGNDYVFSIKTNLTDCGTIMVSDDTHIMFTNTIRNNETDVITRSYINITFGCRYPINYMVQQQNGENLVRVDVRTITLNTEDGNFSVSMLLYKDEKFQDKWTTVPSLTLEENIYVKVYMIPATLFLRVERCWATPTDDPYSNIQHTFIKDSCPVLWNDQTLAVMKNGQGPEALFRIQMFKFVGSSYTVFLHCNVQICHNTGGVCQPNCYAENVSVRTRRDVASHTVSYGPIRRLKANLENTNLSSDMPSVETFVLGGLLFILIVITGVFGKLWLQSRNSYPTQEAQLTLSNIHHISEVAS</sequence>
<keyword evidence="9" id="KW-1133">Transmembrane helix</keyword>
<dbReference type="FunFam" id="3.40.50.10810:FF:000013">
    <property type="entry name" value="E3 ubiquitin-protein ligase SHPRH isoform X2"/>
    <property type="match status" value="1"/>
</dbReference>
<dbReference type="SMART" id="SM00490">
    <property type="entry name" value="HELICc"/>
    <property type="match status" value="1"/>
</dbReference>
<dbReference type="Gene3D" id="3.40.50.10810">
    <property type="entry name" value="Tandem AAA-ATPase domain"/>
    <property type="match status" value="2"/>
</dbReference>
<dbReference type="GO" id="GO:0061630">
    <property type="term" value="F:ubiquitin protein ligase activity"/>
    <property type="evidence" value="ECO:0007669"/>
    <property type="project" value="TreeGrafter"/>
</dbReference>
<evidence type="ECO:0000256" key="1">
    <source>
        <dbReference type="ARBA" id="ARBA00022553"/>
    </source>
</evidence>
<dbReference type="SUPFAM" id="SSF46785">
    <property type="entry name" value="Winged helix' DNA-binding domain"/>
    <property type="match status" value="1"/>
</dbReference>
<dbReference type="Proteomes" id="UP000281406">
    <property type="component" value="Unassembled WGS sequence"/>
</dbReference>
<dbReference type="PROSITE" id="PS01359">
    <property type="entry name" value="ZF_PHD_1"/>
    <property type="match status" value="1"/>
</dbReference>
<dbReference type="GO" id="GO:0006334">
    <property type="term" value="P:nucleosome assembly"/>
    <property type="evidence" value="ECO:0007669"/>
    <property type="project" value="InterPro"/>
</dbReference>
<dbReference type="InterPro" id="IPR027417">
    <property type="entry name" value="P-loop_NTPase"/>
</dbReference>
<dbReference type="PROSITE" id="PS51194">
    <property type="entry name" value="HELICASE_CTER"/>
    <property type="match status" value="1"/>
</dbReference>
<dbReference type="InterPro" id="IPR019786">
    <property type="entry name" value="Zinc_finger_PHD-type_CS"/>
</dbReference>
<dbReference type="GO" id="GO:0006974">
    <property type="term" value="P:DNA damage response"/>
    <property type="evidence" value="ECO:0007669"/>
    <property type="project" value="TreeGrafter"/>
</dbReference>
<organism evidence="14 15">
    <name type="scientific">Anabarilius grahami</name>
    <name type="common">Kanglang fish</name>
    <name type="synonym">Barilius grahami</name>
    <dbReference type="NCBI Taxonomy" id="495550"/>
    <lineage>
        <taxon>Eukaryota</taxon>
        <taxon>Metazoa</taxon>
        <taxon>Chordata</taxon>
        <taxon>Craniata</taxon>
        <taxon>Vertebrata</taxon>
        <taxon>Euteleostomi</taxon>
        <taxon>Actinopterygii</taxon>
        <taxon>Neopterygii</taxon>
        <taxon>Teleostei</taxon>
        <taxon>Ostariophysi</taxon>
        <taxon>Cypriniformes</taxon>
        <taxon>Xenocyprididae</taxon>
        <taxon>Xenocypridinae</taxon>
        <taxon>Xenocypridinae incertae sedis</taxon>
        <taxon>Anabarilius</taxon>
    </lineage>
</organism>
<feature type="domain" description="H15" evidence="13">
    <location>
        <begin position="395"/>
        <end position="469"/>
    </location>
</feature>
<dbReference type="Gene3D" id="2.60.40.3210">
    <property type="entry name" value="Zona pellucida, ZP-N domain"/>
    <property type="match status" value="1"/>
</dbReference>
<dbReference type="GO" id="GO:0008270">
    <property type="term" value="F:zinc ion binding"/>
    <property type="evidence" value="ECO:0007669"/>
    <property type="project" value="UniProtKB-KW"/>
</dbReference>
<dbReference type="Pfam" id="PF00271">
    <property type="entry name" value="Helicase_C"/>
    <property type="match status" value="1"/>
</dbReference>
<dbReference type="InterPro" id="IPR001507">
    <property type="entry name" value="ZP_dom"/>
</dbReference>
<dbReference type="Pfam" id="PF21325">
    <property type="entry name" value="SHPRH_helical-1st"/>
    <property type="match status" value="1"/>
</dbReference>
<dbReference type="InterPro" id="IPR013083">
    <property type="entry name" value="Znf_RING/FYVE/PHD"/>
</dbReference>
<dbReference type="PROSITE" id="PS51034">
    <property type="entry name" value="ZP_2"/>
    <property type="match status" value="1"/>
</dbReference>
<dbReference type="CDD" id="cd18070">
    <property type="entry name" value="DEXQc_SHPRH"/>
    <property type="match status" value="1"/>
</dbReference>
<feature type="compositionally biased region" description="Basic residues" evidence="8">
    <location>
        <begin position="472"/>
        <end position="483"/>
    </location>
</feature>
<feature type="transmembrane region" description="Helical" evidence="9">
    <location>
        <begin position="2039"/>
        <end position="2060"/>
    </location>
</feature>
<dbReference type="CDD" id="cd18793">
    <property type="entry name" value="SF2_C_SNF"/>
    <property type="match status" value="1"/>
</dbReference>
<dbReference type="Pfam" id="PF00176">
    <property type="entry name" value="SNF2-rel_dom"/>
    <property type="match status" value="1"/>
</dbReference>
<dbReference type="SUPFAM" id="SSF52540">
    <property type="entry name" value="P-loop containing nucleoside triphosphate hydrolases"/>
    <property type="match status" value="3"/>
</dbReference>
<evidence type="ECO:0000256" key="8">
    <source>
        <dbReference type="SAM" id="MobiDB-lite"/>
    </source>
</evidence>
<dbReference type="InterPro" id="IPR011011">
    <property type="entry name" value="Znf_FYVE_PHD"/>
</dbReference>
<dbReference type="InterPro" id="IPR014001">
    <property type="entry name" value="Helicase_ATP-bd"/>
</dbReference>
<evidence type="ECO:0000256" key="9">
    <source>
        <dbReference type="SAM" id="Phobius"/>
    </source>
</evidence>
<dbReference type="InterPro" id="IPR055355">
    <property type="entry name" value="ZP-C"/>
</dbReference>
<dbReference type="Pfam" id="PF13445">
    <property type="entry name" value="zf-RING_UBOX"/>
    <property type="match status" value="1"/>
</dbReference>
<evidence type="ECO:0000259" key="10">
    <source>
        <dbReference type="PROSITE" id="PS50089"/>
    </source>
</evidence>
<dbReference type="Pfam" id="PF00100">
    <property type="entry name" value="Zona_pellucida"/>
    <property type="match status" value="1"/>
</dbReference>
<dbReference type="PROSITE" id="PS51504">
    <property type="entry name" value="H15"/>
    <property type="match status" value="1"/>
</dbReference>
<reference evidence="14 15" key="1">
    <citation type="submission" date="2018-10" db="EMBL/GenBank/DDBJ databases">
        <title>Genome assembly for a Yunnan-Guizhou Plateau 3E fish, Anabarilius grahami (Regan), and its evolutionary and genetic applications.</title>
        <authorList>
            <person name="Jiang W."/>
        </authorList>
    </citation>
    <scope>NUCLEOTIDE SEQUENCE [LARGE SCALE GENOMIC DNA]</scope>
    <source>
        <strain evidence="14">AG-KIZ</strain>
        <tissue evidence="14">Muscle</tissue>
    </source>
</reference>
<dbReference type="InterPro" id="IPR000330">
    <property type="entry name" value="SNF2_N"/>
</dbReference>
<dbReference type="SMART" id="SM00184">
    <property type="entry name" value="RING"/>
    <property type="match status" value="1"/>
</dbReference>
<dbReference type="PANTHER" id="PTHR45865:SF1">
    <property type="entry name" value="E3 UBIQUITIN-PROTEIN LIGASE SHPRH"/>
    <property type="match status" value="1"/>
</dbReference>
<dbReference type="InterPro" id="IPR055356">
    <property type="entry name" value="ZP-N"/>
</dbReference>
<keyword evidence="1" id="KW-0597">Phosphoprotein</keyword>
<dbReference type="InterPro" id="IPR036388">
    <property type="entry name" value="WH-like_DNA-bd_sf"/>
</dbReference>
<dbReference type="SMART" id="SM00241">
    <property type="entry name" value="ZP"/>
    <property type="match status" value="1"/>
</dbReference>
<comment type="caution">
    <text evidence="14">The sequence shown here is derived from an EMBL/GenBank/DDBJ whole genome shotgun (WGS) entry which is preliminary data.</text>
</comment>
<evidence type="ECO:0000313" key="14">
    <source>
        <dbReference type="EMBL" id="ROJ78853.1"/>
    </source>
</evidence>
<dbReference type="InterPro" id="IPR001965">
    <property type="entry name" value="Znf_PHD"/>
</dbReference>
<feature type="domain" description="Helicase C-terminal" evidence="12">
    <location>
        <begin position="1458"/>
        <end position="1616"/>
    </location>
</feature>
<dbReference type="GO" id="GO:0005634">
    <property type="term" value="C:nucleus"/>
    <property type="evidence" value="ECO:0007669"/>
    <property type="project" value="UniProtKB-ARBA"/>
</dbReference>
<evidence type="ECO:0000256" key="4">
    <source>
        <dbReference type="ARBA" id="ARBA00022801"/>
    </source>
</evidence>
<keyword evidence="3 7" id="KW-0863">Zinc-finger</keyword>
<dbReference type="SMART" id="SM00526">
    <property type="entry name" value="H15"/>
    <property type="match status" value="1"/>
</dbReference>
<evidence type="ECO:0000259" key="12">
    <source>
        <dbReference type="PROSITE" id="PS51194"/>
    </source>
</evidence>
<dbReference type="InterPro" id="IPR001650">
    <property type="entry name" value="Helicase_C-like"/>
</dbReference>
<dbReference type="InterPro" id="IPR017907">
    <property type="entry name" value="Znf_RING_CS"/>
</dbReference>
<feature type="domain" description="ZP" evidence="11">
    <location>
        <begin position="1748"/>
        <end position="2001"/>
    </location>
</feature>
<evidence type="ECO:0000259" key="13">
    <source>
        <dbReference type="PROSITE" id="PS51504"/>
    </source>
</evidence>
<dbReference type="GO" id="GO:0005524">
    <property type="term" value="F:ATP binding"/>
    <property type="evidence" value="ECO:0007669"/>
    <property type="project" value="InterPro"/>
</dbReference>
<keyword evidence="4" id="KW-0378">Hydrolase</keyword>
<evidence type="ECO:0000256" key="3">
    <source>
        <dbReference type="ARBA" id="ARBA00022771"/>
    </source>
</evidence>
<dbReference type="Pfam" id="PF21324">
    <property type="entry name" value="SHPRH_helical-2nd"/>
    <property type="match status" value="1"/>
</dbReference>
<dbReference type="Gene3D" id="3.30.40.10">
    <property type="entry name" value="Zinc/RING finger domain, C3HC4 (zinc finger)"/>
    <property type="match status" value="2"/>
</dbReference>